<dbReference type="STRING" id="990371.SAMN05421813_10848"/>
<evidence type="ECO:0000313" key="7">
    <source>
        <dbReference type="EMBL" id="SDM23508.1"/>
    </source>
</evidence>
<dbReference type="Gene3D" id="1.10.575.10">
    <property type="entry name" value="P1 Nuclease"/>
    <property type="match status" value="1"/>
</dbReference>
<keyword evidence="3" id="KW-0255">Endonuclease</keyword>
<keyword evidence="2" id="KW-0479">Metal-binding</keyword>
<dbReference type="SUPFAM" id="SSF48537">
    <property type="entry name" value="Phospholipase C/P1 nuclease"/>
    <property type="match status" value="1"/>
</dbReference>
<keyword evidence="5" id="KW-1015">Disulfide bond</keyword>
<protein>
    <submittedName>
        <fullName evidence="7">S1/P1 Nuclease</fullName>
    </submittedName>
</protein>
<dbReference type="GO" id="GO:0016788">
    <property type="term" value="F:hydrolase activity, acting on ester bonds"/>
    <property type="evidence" value="ECO:0007669"/>
    <property type="project" value="InterPro"/>
</dbReference>
<dbReference type="EMBL" id="FNHH01000008">
    <property type="protein sequence ID" value="SDM23508.1"/>
    <property type="molecule type" value="Genomic_DNA"/>
</dbReference>
<reference evidence="8" key="1">
    <citation type="submission" date="2016-10" db="EMBL/GenBank/DDBJ databases">
        <authorList>
            <person name="Varghese N."/>
            <person name="Submissions S."/>
        </authorList>
    </citation>
    <scope>NUCLEOTIDE SEQUENCE [LARGE SCALE GENOMIC DNA]</scope>
    <source>
        <strain evidence="8">DSM 24536</strain>
    </source>
</reference>
<keyword evidence="1" id="KW-0540">Nuclease</keyword>
<evidence type="ECO:0000256" key="5">
    <source>
        <dbReference type="ARBA" id="ARBA00023157"/>
    </source>
</evidence>
<keyword evidence="6" id="KW-0325">Glycoprotein</keyword>
<evidence type="ECO:0000256" key="4">
    <source>
        <dbReference type="ARBA" id="ARBA00022801"/>
    </source>
</evidence>
<accession>A0A1G9RJV8</accession>
<dbReference type="Pfam" id="PF02265">
    <property type="entry name" value="S1-P1_nuclease"/>
    <property type="match status" value="1"/>
</dbReference>
<evidence type="ECO:0000256" key="6">
    <source>
        <dbReference type="ARBA" id="ARBA00023180"/>
    </source>
</evidence>
<dbReference type="GO" id="GO:0046872">
    <property type="term" value="F:metal ion binding"/>
    <property type="evidence" value="ECO:0007669"/>
    <property type="project" value="UniProtKB-KW"/>
</dbReference>
<dbReference type="InterPro" id="IPR003154">
    <property type="entry name" value="S1/P1nuclease"/>
</dbReference>
<sequence>MKFWSLKKLFLAGMLLYIPFQSMAWGMLGHRVVGQVAESYLSKKASREVKSILGNESMAMASNWADFIKSEPSYNYLGNWHYINLPAGLNFEQLEYALKRDTVTDAYTRILFLSSELKNKSLDQDKKVMYLKVLIHLVGDIHQPMHTGRFEDLGGNKIQLTWFGQNTNLHRVWDSDLIESQDLSYTEYSRSINFIDKYKLHSMQLEGPEQWVTDSYKISENLYSKVKSGDKLSYRYIYDNLETANQQLLKGGIHLAGLLNNIFAN</sequence>
<dbReference type="AlphaFoldDB" id="A0A1G9RJV8"/>
<dbReference type="Proteomes" id="UP000199226">
    <property type="component" value="Unassembled WGS sequence"/>
</dbReference>
<evidence type="ECO:0000256" key="3">
    <source>
        <dbReference type="ARBA" id="ARBA00022759"/>
    </source>
</evidence>
<dbReference type="PANTHER" id="PTHR33146:SF26">
    <property type="entry name" value="ENDONUCLEASE 4"/>
    <property type="match status" value="1"/>
</dbReference>
<proteinExistence type="predicted"/>
<keyword evidence="4" id="KW-0378">Hydrolase</keyword>
<evidence type="ECO:0000313" key="8">
    <source>
        <dbReference type="Proteomes" id="UP000199226"/>
    </source>
</evidence>
<dbReference type="GO" id="GO:0006308">
    <property type="term" value="P:DNA catabolic process"/>
    <property type="evidence" value="ECO:0007669"/>
    <property type="project" value="InterPro"/>
</dbReference>
<dbReference type="RefSeq" id="WP_090703080.1">
    <property type="nucleotide sequence ID" value="NZ_FNHH01000008.1"/>
</dbReference>
<evidence type="ECO:0000256" key="2">
    <source>
        <dbReference type="ARBA" id="ARBA00022723"/>
    </source>
</evidence>
<dbReference type="CDD" id="cd11010">
    <property type="entry name" value="S1-P1_nuclease"/>
    <property type="match status" value="1"/>
</dbReference>
<dbReference type="GO" id="GO:0003676">
    <property type="term" value="F:nucleic acid binding"/>
    <property type="evidence" value="ECO:0007669"/>
    <property type="project" value="InterPro"/>
</dbReference>
<organism evidence="7 8">
    <name type="scientific">Daejeonella rubra</name>
    <dbReference type="NCBI Taxonomy" id="990371"/>
    <lineage>
        <taxon>Bacteria</taxon>
        <taxon>Pseudomonadati</taxon>
        <taxon>Bacteroidota</taxon>
        <taxon>Sphingobacteriia</taxon>
        <taxon>Sphingobacteriales</taxon>
        <taxon>Sphingobacteriaceae</taxon>
        <taxon>Daejeonella</taxon>
    </lineage>
</organism>
<name>A0A1G9RJV8_9SPHI</name>
<dbReference type="InterPro" id="IPR008947">
    <property type="entry name" value="PLipase_C/P1_nuclease_dom_sf"/>
</dbReference>
<dbReference type="OrthoDB" id="267579at2"/>
<keyword evidence="8" id="KW-1185">Reference proteome</keyword>
<gene>
    <name evidence="7" type="ORF">SAMN05421813_10848</name>
</gene>
<dbReference type="GO" id="GO:0004519">
    <property type="term" value="F:endonuclease activity"/>
    <property type="evidence" value="ECO:0007669"/>
    <property type="project" value="UniProtKB-KW"/>
</dbReference>
<evidence type="ECO:0000256" key="1">
    <source>
        <dbReference type="ARBA" id="ARBA00022722"/>
    </source>
</evidence>
<dbReference type="PANTHER" id="PTHR33146">
    <property type="entry name" value="ENDONUCLEASE 4"/>
    <property type="match status" value="1"/>
</dbReference>